<name>A0A642DZD2_9BACE</name>
<protein>
    <recommendedName>
        <fullName evidence="2">Lipoprotein</fullName>
    </recommendedName>
</protein>
<accession>A0A642DZD2</accession>
<evidence type="ECO:0000313" key="1">
    <source>
        <dbReference type="EMBL" id="KAA4694809.1"/>
    </source>
</evidence>
<dbReference type="PROSITE" id="PS51257">
    <property type="entry name" value="PROKAR_LIPOPROTEIN"/>
    <property type="match status" value="1"/>
</dbReference>
<dbReference type="AlphaFoldDB" id="A0A642DZD2"/>
<evidence type="ECO:0008006" key="2">
    <source>
        <dbReference type="Google" id="ProtNLM"/>
    </source>
</evidence>
<dbReference type="EMBL" id="VWFA01000002">
    <property type="protein sequence ID" value="KAA4694809.1"/>
    <property type="molecule type" value="Genomic_DNA"/>
</dbReference>
<gene>
    <name evidence="1" type="ORF">F3B37_03110</name>
</gene>
<dbReference type="RefSeq" id="WP_130069738.1">
    <property type="nucleotide sequence ID" value="NZ_QSKS01000001.1"/>
</dbReference>
<reference evidence="1" key="1">
    <citation type="journal article" date="2019" name="Nat. Med.">
        <title>A library of human gut bacterial isolates paired with longitudinal multiomics data enables mechanistic microbiome research.</title>
        <authorList>
            <person name="Poyet M."/>
            <person name="Groussin M."/>
            <person name="Gibbons S.M."/>
            <person name="Avila-Pacheco J."/>
            <person name="Jiang X."/>
            <person name="Kearney S.M."/>
            <person name="Perrotta A.R."/>
            <person name="Berdy B."/>
            <person name="Zhao S."/>
            <person name="Lieberman T.D."/>
            <person name="Swanson P.K."/>
            <person name="Smith M."/>
            <person name="Roesemann S."/>
            <person name="Alexander J.E."/>
            <person name="Rich S.A."/>
            <person name="Livny J."/>
            <person name="Vlamakis H."/>
            <person name="Clish C."/>
            <person name="Bullock K."/>
            <person name="Deik A."/>
            <person name="Scott J."/>
            <person name="Pierce K.A."/>
            <person name="Xavier R.J."/>
            <person name="Alm E.J."/>
        </authorList>
    </citation>
    <scope>NUCLEOTIDE SEQUENCE</scope>
    <source>
        <strain evidence="1">BIOML-A1</strain>
    </source>
</reference>
<dbReference type="OrthoDB" id="997705at2"/>
<comment type="caution">
    <text evidence="1">The sequence shown here is derived from an EMBL/GenBank/DDBJ whole genome shotgun (WGS) entry which is preliminary data.</text>
</comment>
<sequence length="117" mass="13004">MKKIVLPLFLGLFALATMFISCNFKKTTSNVSGDVTAVTADSLRIIIHSKAVDSMLFIPIEGQPFQMDMADCKPLSEYLSKAVYDTTLNNSGIMLKMQAPDYTVVFYHKRCGKSLIN</sequence>
<organism evidence="1">
    <name type="scientific">Bacteroides intestinalis</name>
    <dbReference type="NCBI Taxonomy" id="329854"/>
    <lineage>
        <taxon>Bacteria</taxon>
        <taxon>Pseudomonadati</taxon>
        <taxon>Bacteroidota</taxon>
        <taxon>Bacteroidia</taxon>
        <taxon>Bacteroidales</taxon>
        <taxon>Bacteroidaceae</taxon>
        <taxon>Bacteroides</taxon>
    </lineage>
</organism>
<proteinExistence type="predicted"/>